<keyword evidence="3" id="KW-1185">Reference proteome</keyword>
<dbReference type="InterPro" id="IPR016181">
    <property type="entry name" value="Acyl_CoA_acyltransferase"/>
</dbReference>
<proteinExistence type="predicted"/>
<dbReference type="Gene3D" id="3.40.630.30">
    <property type="match status" value="1"/>
</dbReference>
<evidence type="ECO:0000313" key="2">
    <source>
        <dbReference type="EMBL" id="MBP2116292.1"/>
    </source>
</evidence>
<sequence>MFRYGDEHGEQFKDQLLGFKLPAEQLQFTGLPEETLQDLREDAGKAGVVIAHGERAVGFFILHTGEAISNFYQDYEGVVLLRAFLMDSASQGRGFAKAAMALLPDFVRRHYAEARQIVLAVNERNTAASQLYLRAGFQDHGLRRSASKGTQLILQYRLSGGSVGDLGDG</sequence>
<evidence type="ECO:0000313" key="3">
    <source>
        <dbReference type="Proteomes" id="UP000773462"/>
    </source>
</evidence>
<dbReference type="EMBL" id="JAGGLV010000041">
    <property type="protein sequence ID" value="MBP2116292.1"/>
    <property type="molecule type" value="Genomic_DNA"/>
</dbReference>
<name>A0ABS4P3Z5_9BACL</name>
<gene>
    <name evidence="2" type="ORF">J2Z70_006522</name>
</gene>
<dbReference type="SUPFAM" id="SSF55729">
    <property type="entry name" value="Acyl-CoA N-acyltransferases (Nat)"/>
    <property type="match status" value="1"/>
</dbReference>
<comment type="caution">
    <text evidence="2">The sequence shown here is derived from an EMBL/GenBank/DDBJ whole genome shotgun (WGS) entry which is preliminary data.</text>
</comment>
<organism evidence="2 3">
    <name type="scientific">Paenibacillus silagei</name>
    <dbReference type="NCBI Taxonomy" id="1670801"/>
    <lineage>
        <taxon>Bacteria</taxon>
        <taxon>Bacillati</taxon>
        <taxon>Bacillota</taxon>
        <taxon>Bacilli</taxon>
        <taxon>Bacillales</taxon>
        <taxon>Paenibacillaceae</taxon>
        <taxon>Paenibacillus</taxon>
    </lineage>
</organism>
<dbReference type="Pfam" id="PF00583">
    <property type="entry name" value="Acetyltransf_1"/>
    <property type="match status" value="1"/>
</dbReference>
<dbReference type="Proteomes" id="UP000773462">
    <property type="component" value="Unassembled WGS sequence"/>
</dbReference>
<dbReference type="PROSITE" id="PS51186">
    <property type="entry name" value="GNAT"/>
    <property type="match status" value="1"/>
</dbReference>
<evidence type="ECO:0000259" key="1">
    <source>
        <dbReference type="PROSITE" id="PS51186"/>
    </source>
</evidence>
<reference evidence="2 3" key="1">
    <citation type="submission" date="2021-03" db="EMBL/GenBank/DDBJ databases">
        <title>Genomic Encyclopedia of Type Strains, Phase IV (KMG-IV): sequencing the most valuable type-strain genomes for metagenomic binning, comparative biology and taxonomic classification.</title>
        <authorList>
            <person name="Goeker M."/>
        </authorList>
    </citation>
    <scope>NUCLEOTIDE SEQUENCE [LARGE SCALE GENOMIC DNA]</scope>
    <source>
        <strain evidence="2 3">DSM 101953</strain>
    </source>
</reference>
<accession>A0ABS4P3Z5</accession>
<protein>
    <submittedName>
        <fullName evidence="2">RimJ/RimL family protein N-acetyltransferase</fullName>
    </submittedName>
</protein>
<dbReference type="RefSeq" id="WP_245368702.1">
    <property type="nucleotide sequence ID" value="NZ_JAGGLV010000041.1"/>
</dbReference>
<dbReference type="InterPro" id="IPR000182">
    <property type="entry name" value="GNAT_dom"/>
</dbReference>
<feature type="domain" description="N-acetyltransferase" evidence="1">
    <location>
        <begin position="1"/>
        <end position="159"/>
    </location>
</feature>